<keyword evidence="1" id="KW-0472">Membrane</keyword>
<keyword evidence="1" id="KW-0812">Transmembrane</keyword>
<comment type="caution">
    <text evidence="2">The sequence shown here is derived from an EMBL/GenBank/DDBJ whole genome shotgun (WGS) entry which is preliminary data.</text>
</comment>
<evidence type="ECO:0000313" key="2">
    <source>
        <dbReference type="EMBL" id="CAE6407942.1"/>
    </source>
</evidence>
<reference evidence="2" key="1">
    <citation type="submission" date="2021-01" db="EMBL/GenBank/DDBJ databases">
        <authorList>
            <person name="Kaushik A."/>
        </authorList>
    </citation>
    <scope>NUCLEOTIDE SEQUENCE</scope>
    <source>
        <strain evidence="2">AG1-1A</strain>
    </source>
</reference>
<name>A0A8H2WX97_9AGAM</name>
<dbReference type="EMBL" id="CAJMWR010000915">
    <property type="protein sequence ID" value="CAE6407942.1"/>
    <property type="molecule type" value="Genomic_DNA"/>
</dbReference>
<feature type="transmembrane region" description="Helical" evidence="1">
    <location>
        <begin position="84"/>
        <end position="105"/>
    </location>
</feature>
<protein>
    <submittedName>
        <fullName evidence="2">Uncharacterized protein</fullName>
    </submittedName>
</protein>
<sequence>MSAPTIGSTLKLGWFITTDWFATKFAVYYRNCHKPDRERSLRRYKLIGGKYLFTRARREPHYKISTCMGDLGIGGKMHANDMGLWLLFLTIYLHSGVSIVINPTLAASIQVSDYSKPFVRFISRPFFPCLVPMHMKIGSLILPGVS</sequence>
<gene>
    <name evidence="2" type="ORF">RDB_LOCUS42119</name>
</gene>
<accession>A0A8H2WX97</accession>
<evidence type="ECO:0000256" key="1">
    <source>
        <dbReference type="SAM" id="Phobius"/>
    </source>
</evidence>
<organism evidence="2 3">
    <name type="scientific">Rhizoctonia solani</name>
    <dbReference type="NCBI Taxonomy" id="456999"/>
    <lineage>
        <taxon>Eukaryota</taxon>
        <taxon>Fungi</taxon>
        <taxon>Dikarya</taxon>
        <taxon>Basidiomycota</taxon>
        <taxon>Agaricomycotina</taxon>
        <taxon>Agaricomycetes</taxon>
        <taxon>Cantharellales</taxon>
        <taxon>Ceratobasidiaceae</taxon>
        <taxon>Rhizoctonia</taxon>
    </lineage>
</organism>
<dbReference type="AlphaFoldDB" id="A0A8H2WX97"/>
<keyword evidence="1" id="KW-1133">Transmembrane helix</keyword>
<dbReference type="Proteomes" id="UP000663840">
    <property type="component" value="Unassembled WGS sequence"/>
</dbReference>
<evidence type="ECO:0000313" key="3">
    <source>
        <dbReference type="Proteomes" id="UP000663840"/>
    </source>
</evidence>
<proteinExistence type="predicted"/>